<keyword evidence="3 10" id="KW-0639">Primosome</keyword>
<dbReference type="Gene3D" id="3.90.920.10">
    <property type="entry name" value="DNA primase, PRIM domain"/>
    <property type="match status" value="1"/>
</dbReference>
<keyword evidence="4 10" id="KW-0808">Transferase</keyword>
<dbReference type="FunFam" id="3.90.920.10:FF:000003">
    <property type="entry name" value="DNA primase"/>
    <property type="match status" value="1"/>
</dbReference>
<evidence type="ECO:0000256" key="8">
    <source>
        <dbReference type="ARBA" id="ARBA00022833"/>
    </source>
</evidence>
<dbReference type="Pfam" id="PF01896">
    <property type="entry name" value="DNA_primase_S"/>
    <property type="match status" value="1"/>
</dbReference>
<comment type="similarity">
    <text evidence="1 10">Belongs to the eukaryotic-type primase small subunit family.</text>
</comment>
<comment type="caution">
    <text evidence="11">The sequence shown here is derived from an EMBL/GenBank/DDBJ whole genome shotgun (WGS) entry which is preliminary data.</text>
</comment>
<dbReference type="GO" id="GO:0003899">
    <property type="term" value="F:DNA-directed RNA polymerase activity"/>
    <property type="evidence" value="ECO:0007669"/>
    <property type="project" value="InterPro"/>
</dbReference>
<evidence type="ECO:0000313" key="11">
    <source>
        <dbReference type="EMBL" id="KAK7793772.1"/>
    </source>
</evidence>
<dbReference type="NCBIfam" id="TIGR00335">
    <property type="entry name" value="primase_sml"/>
    <property type="match status" value="1"/>
</dbReference>
<keyword evidence="8" id="KW-0862">Zinc</keyword>
<protein>
    <recommendedName>
        <fullName evidence="10">DNA primase</fullName>
        <ecNumber evidence="10">2.7.7.-</ecNumber>
    </recommendedName>
</protein>
<dbReference type="GO" id="GO:0006269">
    <property type="term" value="P:DNA replication, synthesis of primer"/>
    <property type="evidence" value="ECO:0007669"/>
    <property type="project" value="UniProtKB-KW"/>
</dbReference>
<evidence type="ECO:0000256" key="7">
    <source>
        <dbReference type="ARBA" id="ARBA00022723"/>
    </source>
</evidence>
<dbReference type="CDD" id="cd04860">
    <property type="entry name" value="AE_Prim_S"/>
    <property type="match status" value="1"/>
</dbReference>
<keyword evidence="5" id="KW-0548">Nucleotidyltransferase</keyword>
<evidence type="ECO:0000256" key="6">
    <source>
        <dbReference type="ARBA" id="ARBA00022705"/>
    </source>
</evidence>
<keyword evidence="9" id="KW-0804">Transcription</keyword>
<dbReference type="GO" id="GO:0046872">
    <property type="term" value="F:metal ion binding"/>
    <property type="evidence" value="ECO:0007669"/>
    <property type="project" value="UniProtKB-KW"/>
</dbReference>
<dbReference type="SUPFAM" id="SSF56747">
    <property type="entry name" value="Prim-pol domain"/>
    <property type="match status" value="1"/>
</dbReference>
<dbReference type="InterPro" id="IPR002755">
    <property type="entry name" value="DNA_primase_S"/>
</dbReference>
<dbReference type="EC" id="2.7.7.-" evidence="10"/>
<dbReference type="GO" id="GO:0005658">
    <property type="term" value="C:alpha DNA polymerase:primase complex"/>
    <property type="evidence" value="ECO:0007669"/>
    <property type="project" value="UniProtKB-ARBA"/>
</dbReference>
<dbReference type="EMBL" id="JAZDUA010000362">
    <property type="protein sequence ID" value="KAK7793772.1"/>
    <property type="molecule type" value="Genomic_DNA"/>
</dbReference>
<sequence>MNSASLKREFIQWRRRERIEKLLFLYYQNLFPHELIYKWLNYGKGHGHFDRREFSFTLVKGAVARFQSFRDCGEWRRALLEEKPAKIDIGALYTLDVKKKTANGFAPCEKELVFDIDITDYDDVRYCCKGANVCQKCWKFLAVACKILDVTLREDFGFQHLLWVFSGRRGIHCWVCDDSVRILPIEARCAIINYVQLVIGGVYMPKKVKIAEENIHHSIRRALDIIREYFIIVCIQEQDILGTPRKMAIFLNIIEDEDLKEVQDKFFEHRCSRDRWFAFMEYIKELQDTGNLKRVHKHIVEEIMIQYLYPRLDSNVSKSVNHLLKCPFSVHADTGKIAIPFDPKDVDNFNPLKVPNVELLLNEISELKKESFCTQKELHSPQNTRLCESLVIFQDFVSNLEKSQEGKKIIPNLVPLQVRY</sequence>
<dbReference type="Proteomes" id="UP001378592">
    <property type="component" value="Unassembled WGS sequence"/>
</dbReference>
<accession>A0AAN9VB08</accession>
<evidence type="ECO:0000256" key="2">
    <source>
        <dbReference type="ARBA" id="ARBA00022478"/>
    </source>
</evidence>
<keyword evidence="7" id="KW-0479">Metal-binding</keyword>
<keyword evidence="12" id="KW-1185">Reference proteome</keyword>
<organism evidence="11 12">
    <name type="scientific">Gryllus longicercus</name>
    <dbReference type="NCBI Taxonomy" id="2509291"/>
    <lineage>
        <taxon>Eukaryota</taxon>
        <taxon>Metazoa</taxon>
        <taxon>Ecdysozoa</taxon>
        <taxon>Arthropoda</taxon>
        <taxon>Hexapoda</taxon>
        <taxon>Insecta</taxon>
        <taxon>Pterygota</taxon>
        <taxon>Neoptera</taxon>
        <taxon>Polyneoptera</taxon>
        <taxon>Orthoptera</taxon>
        <taxon>Ensifera</taxon>
        <taxon>Gryllidea</taxon>
        <taxon>Grylloidea</taxon>
        <taxon>Gryllidae</taxon>
        <taxon>Gryllinae</taxon>
        <taxon>Gryllus</taxon>
    </lineage>
</organism>
<name>A0AAN9VB08_9ORTH</name>
<keyword evidence="2 10" id="KW-0240">DNA-directed RNA polymerase</keyword>
<evidence type="ECO:0000256" key="4">
    <source>
        <dbReference type="ARBA" id="ARBA00022679"/>
    </source>
</evidence>
<proteinExistence type="inferred from homology"/>
<evidence type="ECO:0000256" key="5">
    <source>
        <dbReference type="ARBA" id="ARBA00022695"/>
    </source>
</evidence>
<evidence type="ECO:0000256" key="3">
    <source>
        <dbReference type="ARBA" id="ARBA00022515"/>
    </source>
</evidence>
<reference evidence="11 12" key="1">
    <citation type="submission" date="2024-03" db="EMBL/GenBank/DDBJ databases">
        <title>The genome assembly and annotation of the cricket Gryllus longicercus Weissman &amp; Gray.</title>
        <authorList>
            <person name="Szrajer S."/>
            <person name="Gray D."/>
            <person name="Ylla G."/>
        </authorList>
    </citation>
    <scope>NUCLEOTIDE SEQUENCE [LARGE SCALE GENOMIC DNA]</scope>
    <source>
        <strain evidence="11">DAG 2021-001</strain>
        <tissue evidence="11">Whole body minus gut</tissue>
    </source>
</reference>
<dbReference type="AlphaFoldDB" id="A0AAN9VB08"/>
<keyword evidence="6 10" id="KW-0235">DNA replication</keyword>
<evidence type="ECO:0000256" key="10">
    <source>
        <dbReference type="RuleBase" id="RU003514"/>
    </source>
</evidence>
<dbReference type="InterPro" id="IPR014052">
    <property type="entry name" value="DNA_primase_ssu_euk/arc"/>
</dbReference>
<evidence type="ECO:0000313" key="12">
    <source>
        <dbReference type="Proteomes" id="UP001378592"/>
    </source>
</evidence>
<gene>
    <name evidence="11" type="ORF">R5R35_000966</name>
</gene>
<evidence type="ECO:0000256" key="9">
    <source>
        <dbReference type="ARBA" id="ARBA00023163"/>
    </source>
</evidence>
<dbReference type="PANTHER" id="PTHR10536">
    <property type="entry name" value="DNA PRIMASE SMALL SUBUNIT"/>
    <property type="match status" value="1"/>
</dbReference>
<evidence type="ECO:0000256" key="1">
    <source>
        <dbReference type="ARBA" id="ARBA00009762"/>
    </source>
</evidence>